<dbReference type="Pfam" id="PF03725">
    <property type="entry name" value="RNase_PH_C"/>
    <property type="match status" value="1"/>
</dbReference>
<dbReference type="STRING" id="610380.E2BIA1"/>
<evidence type="ECO:0000259" key="7">
    <source>
        <dbReference type="Pfam" id="PF01138"/>
    </source>
</evidence>
<dbReference type="GO" id="GO:0004527">
    <property type="term" value="F:exonuclease activity"/>
    <property type="evidence" value="ECO:0007669"/>
    <property type="project" value="UniProtKB-KW"/>
</dbReference>
<keyword evidence="9" id="KW-0269">Exonuclease</keyword>
<dbReference type="CDD" id="cd11367">
    <property type="entry name" value="RNase_PH_RRP42"/>
    <property type="match status" value="1"/>
</dbReference>
<dbReference type="InterPro" id="IPR050590">
    <property type="entry name" value="Exosome_comp_Rrp42_subfam"/>
</dbReference>
<evidence type="ECO:0000313" key="10">
    <source>
        <dbReference type="Proteomes" id="UP000008237"/>
    </source>
</evidence>
<evidence type="ECO:0000256" key="2">
    <source>
        <dbReference type="ARBA" id="ARBA00004604"/>
    </source>
</evidence>
<dbReference type="InterPro" id="IPR036345">
    <property type="entry name" value="ExoRNase_PH_dom2_sf"/>
</dbReference>
<evidence type="ECO:0000256" key="5">
    <source>
        <dbReference type="ARBA" id="ARBA00022835"/>
    </source>
</evidence>
<sequence>MAEIPLSLGEKTFILHGIDSTDYQTGFRNDGRQKYEYRSLEIETRLMPQTNGSARLRIGNTDVLVGVKVEIDTPHANKPEEGKLDFFVDCSANATPAFEGKGGEDLATEISNLLSLAYRTPYAFDLKELCILPHKKCWKMYVDILILQCGGNLFDAVGAAVKAALYNTEIPRVVTAMLDGNEPDVKLSDDLYDCIKLNVTNYPVVITVCKIGDNCVVDPTPEEESCSVASLIMSVMPNGKITSVVKIGYASLQPVTLIKMLEVGKSVALRLNQALLKGLQEEDKLGRSRPICGFLR</sequence>
<dbReference type="InterPro" id="IPR015847">
    <property type="entry name" value="ExoRNase_PH_dom2"/>
</dbReference>
<dbReference type="InterPro" id="IPR001247">
    <property type="entry name" value="ExoRNase_PH_dom1"/>
</dbReference>
<dbReference type="AlphaFoldDB" id="E2BIA1"/>
<dbReference type="SUPFAM" id="SSF55666">
    <property type="entry name" value="Ribonuclease PH domain 2-like"/>
    <property type="match status" value="1"/>
</dbReference>
<evidence type="ECO:0000256" key="3">
    <source>
        <dbReference type="ARBA" id="ARBA00006678"/>
    </source>
</evidence>
<dbReference type="GO" id="GO:0016075">
    <property type="term" value="P:rRNA catabolic process"/>
    <property type="evidence" value="ECO:0007669"/>
    <property type="project" value="TreeGrafter"/>
</dbReference>
<evidence type="ECO:0000256" key="1">
    <source>
        <dbReference type="ARBA" id="ARBA00004496"/>
    </source>
</evidence>
<dbReference type="GO" id="GO:0071028">
    <property type="term" value="P:nuclear mRNA surveillance"/>
    <property type="evidence" value="ECO:0007669"/>
    <property type="project" value="TreeGrafter"/>
</dbReference>
<dbReference type="GO" id="GO:0005730">
    <property type="term" value="C:nucleolus"/>
    <property type="evidence" value="ECO:0007669"/>
    <property type="project" value="UniProtKB-SubCell"/>
</dbReference>
<dbReference type="SUPFAM" id="SSF54211">
    <property type="entry name" value="Ribosomal protein S5 domain 2-like"/>
    <property type="match status" value="1"/>
</dbReference>
<accession>E2BIA1</accession>
<keyword evidence="10" id="KW-1185">Reference proteome</keyword>
<dbReference type="GO" id="GO:0000176">
    <property type="term" value="C:nuclear exosome (RNase complex)"/>
    <property type="evidence" value="ECO:0007669"/>
    <property type="project" value="TreeGrafter"/>
</dbReference>
<comment type="subcellular location">
    <subcellularLocation>
        <location evidence="1">Cytoplasm</location>
    </subcellularLocation>
    <subcellularLocation>
        <location evidence="2">Nucleus</location>
        <location evidence="2">Nucleolus</location>
    </subcellularLocation>
</comment>
<gene>
    <name evidence="9" type="ORF">EAI_01334</name>
</gene>
<comment type="similarity">
    <text evidence="3">Belongs to the RNase PH family.</text>
</comment>
<feature type="domain" description="Exoribonuclease phosphorolytic" evidence="7">
    <location>
        <begin position="36"/>
        <end position="171"/>
    </location>
</feature>
<dbReference type="GO" id="GO:0000177">
    <property type="term" value="C:cytoplasmic exosome (RNase complex)"/>
    <property type="evidence" value="ECO:0007669"/>
    <property type="project" value="TreeGrafter"/>
</dbReference>
<keyword evidence="9" id="KW-0378">Hydrolase</keyword>
<evidence type="ECO:0000256" key="4">
    <source>
        <dbReference type="ARBA" id="ARBA00022490"/>
    </source>
</evidence>
<name>E2BIA1_HARSA</name>
<dbReference type="GO" id="GO:0035925">
    <property type="term" value="F:mRNA 3'-UTR AU-rich region binding"/>
    <property type="evidence" value="ECO:0007669"/>
    <property type="project" value="TreeGrafter"/>
</dbReference>
<dbReference type="InParanoid" id="E2BIA1"/>
<dbReference type="Proteomes" id="UP000008237">
    <property type="component" value="Unassembled WGS sequence"/>
</dbReference>
<dbReference type="InterPro" id="IPR020568">
    <property type="entry name" value="Ribosomal_Su5_D2-typ_SF"/>
</dbReference>
<dbReference type="PANTHER" id="PTHR11097">
    <property type="entry name" value="EXOSOME COMPLEX EXONUCLEASE RIBOSOMAL RNA PROCESSING PROTEIN"/>
    <property type="match status" value="1"/>
</dbReference>
<evidence type="ECO:0000259" key="8">
    <source>
        <dbReference type="Pfam" id="PF03725"/>
    </source>
</evidence>
<dbReference type="GO" id="GO:0034475">
    <property type="term" value="P:U4 snRNA 3'-end processing"/>
    <property type="evidence" value="ECO:0007669"/>
    <property type="project" value="TreeGrafter"/>
</dbReference>
<evidence type="ECO:0000256" key="6">
    <source>
        <dbReference type="ARBA" id="ARBA00042523"/>
    </source>
</evidence>
<dbReference type="GO" id="GO:0071038">
    <property type="term" value="P:TRAMP-dependent tRNA surveillance pathway"/>
    <property type="evidence" value="ECO:0007669"/>
    <property type="project" value="TreeGrafter"/>
</dbReference>
<dbReference type="OMA" id="YNTRIPK"/>
<dbReference type="Pfam" id="PF01138">
    <property type="entry name" value="RNase_PH"/>
    <property type="match status" value="1"/>
</dbReference>
<protein>
    <recommendedName>
        <fullName evidence="6">Ribosomal RNA-processing protein 42</fullName>
    </recommendedName>
</protein>
<feature type="domain" description="Exoribonuclease phosphorolytic" evidence="8">
    <location>
        <begin position="201"/>
        <end position="266"/>
    </location>
</feature>
<evidence type="ECO:0000313" key="9">
    <source>
        <dbReference type="EMBL" id="EFN84575.1"/>
    </source>
</evidence>
<reference evidence="9 10" key="1">
    <citation type="journal article" date="2010" name="Science">
        <title>Genomic comparison of the ants Camponotus floridanus and Harpegnathos saltator.</title>
        <authorList>
            <person name="Bonasio R."/>
            <person name="Zhang G."/>
            <person name="Ye C."/>
            <person name="Mutti N.S."/>
            <person name="Fang X."/>
            <person name="Qin N."/>
            <person name="Donahue G."/>
            <person name="Yang P."/>
            <person name="Li Q."/>
            <person name="Li C."/>
            <person name="Zhang P."/>
            <person name="Huang Z."/>
            <person name="Berger S.L."/>
            <person name="Reinberg D."/>
            <person name="Wang J."/>
            <person name="Liebig J."/>
        </authorList>
    </citation>
    <scope>NUCLEOTIDE SEQUENCE [LARGE SCALE GENOMIC DNA]</scope>
    <source>
        <strain evidence="9 10">R22 G/1</strain>
    </source>
</reference>
<dbReference type="EMBL" id="GL448478">
    <property type="protein sequence ID" value="EFN84575.1"/>
    <property type="molecule type" value="Genomic_DNA"/>
</dbReference>
<dbReference type="GO" id="GO:0000467">
    <property type="term" value="P:exonucleolytic trimming to generate mature 3'-end of 5.8S rRNA from tricistronic rRNA transcript (SSU-rRNA, 5.8S rRNA, LSU-rRNA)"/>
    <property type="evidence" value="ECO:0007669"/>
    <property type="project" value="TreeGrafter"/>
</dbReference>
<dbReference type="PANTHER" id="PTHR11097:SF8">
    <property type="entry name" value="EXOSOME COMPLEX COMPONENT RRP42"/>
    <property type="match status" value="1"/>
</dbReference>
<proteinExistence type="inferred from homology"/>
<keyword evidence="4" id="KW-0963">Cytoplasm</keyword>
<organism evidence="10">
    <name type="scientific">Harpegnathos saltator</name>
    <name type="common">Jerdon's jumping ant</name>
    <dbReference type="NCBI Taxonomy" id="610380"/>
    <lineage>
        <taxon>Eukaryota</taxon>
        <taxon>Metazoa</taxon>
        <taxon>Ecdysozoa</taxon>
        <taxon>Arthropoda</taxon>
        <taxon>Hexapoda</taxon>
        <taxon>Insecta</taxon>
        <taxon>Pterygota</taxon>
        <taxon>Neoptera</taxon>
        <taxon>Endopterygota</taxon>
        <taxon>Hymenoptera</taxon>
        <taxon>Apocrita</taxon>
        <taxon>Aculeata</taxon>
        <taxon>Formicoidea</taxon>
        <taxon>Formicidae</taxon>
        <taxon>Ponerinae</taxon>
        <taxon>Ponerini</taxon>
        <taxon>Harpegnathos</taxon>
    </lineage>
</organism>
<dbReference type="InterPro" id="IPR027408">
    <property type="entry name" value="PNPase/RNase_PH_dom_sf"/>
</dbReference>
<dbReference type="GO" id="GO:0034473">
    <property type="term" value="P:U1 snRNA 3'-end processing"/>
    <property type="evidence" value="ECO:0007669"/>
    <property type="project" value="TreeGrafter"/>
</dbReference>
<dbReference type="GO" id="GO:0034476">
    <property type="term" value="P:U5 snRNA 3'-end processing"/>
    <property type="evidence" value="ECO:0007669"/>
    <property type="project" value="TreeGrafter"/>
</dbReference>
<dbReference type="OrthoDB" id="272245at2759"/>
<dbReference type="Gene3D" id="3.30.230.70">
    <property type="entry name" value="GHMP Kinase, N-terminal domain"/>
    <property type="match status" value="1"/>
</dbReference>
<keyword evidence="9" id="KW-0540">Nuclease</keyword>
<keyword evidence="5" id="KW-0271">Exosome</keyword>
<dbReference type="GO" id="GO:0071035">
    <property type="term" value="P:nuclear polyadenylation-dependent rRNA catabolic process"/>
    <property type="evidence" value="ECO:0007669"/>
    <property type="project" value="TreeGrafter"/>
</dbReference>
<dbReference type="FunCoup" id="E2BIA1">
    <property type="interactions" value="1896"/>
</dbReference>